<dbReference type="RefSeq" id="WP_060536855.1">
    <property type="nucleotide sequence ID" value="NZ_CP013023.1"/>
</dbReference>
<dbReference type="STRING" id="1616788.AR543_19550"/>
<reference evidence="3 4" key="2">
    <citation type="journal article" date="2016" name="Int. J. Syst. Evol. Microbiol.">
        <title>Paenibacillus bovis sp. nov., isolated from raw yak (Bos grunniens) milk.</title>
        <authorList>
            <person name="Gao C."/>
            <person name="Han J."/>
            <person name="Liu Z."/>
            <person name="Xu X."/>
            <person name="Hang F."/>
            <person name="Wu Z."/>
        </authorList>
    </citation>
    <scope>NUCLEOTIDE SEQUENCE [LARGE SCALE GENOMIC DNA]</scope>
    <source>
        <strain evidence="3 4">BD3526</strain>
    </source>
</reference>
<reference evidence="4" key="1">
    <citation type="submission" date="2015-10" db="EMBL/GenBank/DDBJ databases">
        <title>Genome of Paenibacillus bovis sp. nov.</title>
        <authorList>
            <person name="Wu Z."/>
            <person name="Gao C."/>
            <person name="Liu Z."/>
            <person name="Zheng H."/>
        </authorList>
    </citation>
    <scope>NUCLEOTIDE SEQUENCE [LARGE SCALE GENOMIC DNA]</scope>
    <source>
        <strain evidence="4">BD3526</strain>
    </source>
</reference>
<name>A0A172ZMP0_9BACL</name>
<keyword evidence="1" id="KW-1133">Transmembrane helix</keyword>
<dbReference type="EMBL" id="CP013023">
    <property type="protein sequence ID" value="ANF98915.1"/>
    <property type="molecule type" value="Genomic_DNA"/>
</dbReference>
<keyword evidence="3" id="KW-0378">Hydrolase</keyword>
<feature type="transmembrane region" description="Helical" evidence="1">
    <location>
        <begin position="27"/>
        <end position="47"/>
    </location>
</feature>
<evidence type="ECO:0000259" key="2">
    <source>
        <dbReference type="Pfam" id="PF12695"/>
    </source>
</evidence>
<keyword evidence="4" id="KW-1185">Reference proteome</keyword>
<gene>
    <name evidence="3" type="ORF">AR543_19550</name>
</gene>
<dbReference type="Gene3D" id="3.40.50.1820">
    <property type="entry name" value="alpha/beta hydrolase"/>
    <property type="match status" value="1"/>
</dbReference>
<evidence type="ECO:0000256" key="1">
    <source>
        <dbReference type="SAM" id="Phobius"/>
    </source>
</evidence>
<evidence type="ECO:0000313" key="4">
    <source>
        <dbReference type="Proteomes" id="UP000078148"/>
    </source>
</evidence>
<dbReference type="OrthoDB" id="9780932at2"/>
<dbReference type="SUPFAM" id="SSF53474">
    <property type="entry name" value="alpha/beta-Hydrolases"/>
    <property type="match status" value="1"/>
</dbReference>
<evidence type="ECO:0000313" key="3">
    <source>
        <dbReference type="EMBL" id="ANF98915.1"/>
    </source>
</evidence>
<dbReference type="Pfam" id="PF12695">
    <property type="entry name" value="Abhydrolase_5"/>
    <property type="match status" value="1"/>
</dbReference>
<dbReference type="InterPro" id="IPR029059">
    <property type="entry name" value="AB_hydrolase_5"/>
</dbReference>
<sequence length="270" mass="29180">MFRRKRKYAGSYGGSRRGGRAGKIGKILLGILIVLLIVGGLAAWYLLTPYGPTEQAEQALTAQQQKVTVHTTENWIAFDAAKPKGNSVIFYPGARVKPEAYSLFARDLAASGHSVYIMKFPFNFAFTKADAADAVISSHPDEKFVIGGHSLGGVFASRYAVAHTDRIAGVFFLASYPDQNGNLAELGLPVMSITGSNDGVLQKDKYEASRSLLPADTAYYSVEGGNHGQFGSYGEQKGDQPAKISEKEQRAQTVSALISWMKAFPSDSKK</sequence>
<keyword evidence="1" id="KW-0812">Transmembrane</keyword>
<protein>
    <submittedName>
        <fullName evidence="3">Alpha/beta hydrolase</fullName>
    </submittedName>
</protein>
<dbReference type="AlphaFoldDB" id="A0A172ZMP0"/>
<keyword evidence="1" id="KW-0472">Membrane</keyword>
<dbReference type="InterPro" id="IPR029058">
    <property type="entry name" value="AB_hydrolase_fold"/>
</dbReference>
<proteinExistence type="predicted"/>
<dbReference type="Proteomes" id="UP000078148">
    <property type="component" value="Chromosome"/>
</dbReference>
<accession>A0A172ZMP0</accession>
<dbReference type="GO" id="GO:0016787">
    <property type="term" value="F:hydrolase activity"/>
    <property type="evidence" value="ECO:0007669"/>
    <property type="project" value="UniProtKB-KW"/>
</dbReference>
<dbReference type="KEGG" id="pbv:AR543_19550"/>
<organism evidence="3 4">
    <name type="scientific">Paenibacillus bovis</name>
    <dbReference type="NCBI Taxonomy" id="1616788"/>
    <lineage>
        <taxon>Bacteria</taxon>
        <taxon>Bacillati</taxon>
        <taxon>Bacillota</taxon>
        <taxon>Bacilli</taxon>
        <taxon>Bacillales</taxon>
        <taxon>Paenibacillaceae</taxon>
        <taxon>Paenibacillus</taxon>
    </lineage>
</organism>
<feature type="domain" description="Alpha/beta hydrolase fold-5" evidence="2">
    <location>
        <begin position="87"/>
        <end position="250"/>
    </location>
</feature>